<reference evidence="3" key="1">
    <citation type="journal article" date="2014" name="Int. J. Syst. Evol. Microbiol.">
        <title>Complete genome sequence of Corynebacterium casei LMG S-19264T (=DSM 44701T), isolated from a smear-ripened cheese.</title>
        <authorList>
            <consortium name="US DOE Joint Genome Institute (JGI-PGF)"/>
            <person name="Walter F."/>
            <person name="Albersmeier A."/>
            <person name="Kalinowski J."/>
            <person name="Ruckert C."/>
        </authorList>
    </citation>
    <scope>NUCLEOTIDE SEQUENCE</scope>
    <source>
        <strain evidence="3">CGMCC 4.7299</strain>
    </source>
</reference>
<dbReference type="InterPro" id="IPR002182">
    <property type="entry name" value="NB-ARC"/>
</dbReference>
<evidence type="ECO:0000256" key="1">
    <source>
        <dbReference type="SAM" id="MobiDB-lite"/>
    </source>
</evidence>
<dbReference type="SUPFAM" id="SSF52540">
    <property type="entry name" value="P-loop containing nucleoside triphosphate hydrolases"/>
    <property type="match status" value="1"/>
</dbReference>
<dbReference type="Gene3D" id="3.40.50.300">
    <property type="entry name" value="P-loop containing nucleotide triphosphate hydrolases"/>
    <property type="match status" value="1"/>
</dbReference>
<feature type="domain" description="HTH cro/C1-type" evidence="2">
    <location>
        <begin position="7"/>
        <end position="62"/>
    </location>
</feature>
<dbReference type="PANTHER" id="PTHR47691:SF3">
    <property type="entry name" value="HTH-TYPE TRANSCRIPTIONAL REGULATOR RV0890C-RELATED"/>
    <property type="match status" value="1"/>
</dbReference>
<dbReference type="AlphaFoldDB" id="A0A8J3C358"/>
<protein>
    <recommendedName>
        <fullName evidence="2">HTH cro/C1-type domain-containing protein</fullName>
    </recommendedName>
</protein>
<dbReference type="Gene3D" id="1.25.40.10">
    <property type="entry name" value="Tetratricopeptide repeat domain"/>
    <property type="match status" value="2"/>
</dbReference>
<dbReference type="SUPFAM" id="SSF48452">
    <property type="entry name" value="TPR-like"/>
    <property type="match status" value="2"/>
</dbReference>
<keyword evidence="4" id="KW-1185">Reference proteome</keyword>
<name>A0A8J3C358_9ACTN</name>
<feature type="region of interest" description="Disordered" evidence="1">
    <location>
        <begin position="792"/>
        <end position="812"/>
    </location>
</feature>
<comment type="caution">
    <text evidence="3">The sequence shown here is derived from an EMBL/GenBank/DDBJ whole genome shotgun (WGS) entry which is preliminary data.</text>
</comment>
<dbReference type="SUPFAM" id="SSF47413">
    <property type="entry name" value="lambda repressor-like DNA-binding domains"/>
    <property type="match status" value="1"/>
</dbReference>
<dbReference type="Proteomes" id="UP000656042">
    <property type="component" value="Unassembled WGS sequence"/>
</dbReference>
<dbReference type="InterPro" id="IPR010982">
    <property type="entry name" value="Lambda_DNA-bd_dom_sf"/>
</dbReference>
<gene>
    <name evidence="3" type="ORF">GCM10012284_41620</name>
</gene>
<dbReference type="InterPro" id="IPR027417">
    <property type="entry name" value="P-loop_NTPase"/>
</dbReference>
<dbReference type="CDD" id="cd00093">
    <property type="entry name" value="HTH_XRE"/>
    <property type="match status" value="1"/>
</dbReference>
<reference evidence="3" key="2">
    <citation type="submission" date="2020-09" db="EMBL/GenBank/DDBJ databases">
        <authorList>
            <person name="Sun Q."/>
            <person name="Zhou Y."/>
        </authorList>
    </citation>
    <scope>NUCLEOTIDE SEQUENCE</scope>
    <source>
        <strain evidence="3">CGMCC 4.7299</strain>
    </source>
</reference>
<feature type="compositionally biased region" description="Polar residues" evidence="1">
    <location>
        <begin position="803"/>
        <end position="812"/>
    </location>
</feature>
<dbReference type="GO" id="GO:0003677">
    <property type="term" value="F:DNA binding"/>
    <property type="evidence" value="ECO:0007669"/>
    <property type="project" value="InterPro"/>
</dbReference>
<dbReference type="PROSITE" id="PS50943">
    <property type="entry name" value="HTH_CROC1"/>
    <property type="match status" value="1"/>
</dbReference>
<evidence type="ECO:0000313" key="3">
    <source>
        <dbReference type="EMBL" id="GGL02670.1"/>
    </source>
</evidence>
<dbReference type="Gene3D" id="1.10.260.40">
    <property type="entry name" value="lambda repressor-like DNA-binding domains"/>
    <property type="match status" value="1"/>
</dbReference>
<dbReference type="InterPro" id="IPR019734">
    <property type="entry name" value="TPR_rpt"/>
</dbReference>
<dbReference type="GO" id="GO:0043531">
    <property type="term" value="F:ADP binding"/>
    <property type="evidence" value="ECO:0007669"/>
    <property type="project" value="InterPro"/>
</dbReference>
<dbReference type="SMART" id="SM00530">
    <property type="entry name" value="HTH_XRE"/>
    <property type="match status" value="1"/>
</dbReference>
<dbReference type="InterPro" id="IPR011990">
    <property type="entry name" value="TPR-like_helical_dom_sf"/>
</dbReference>
<accession>A0A8J3C358</accession>
<sequence>MTFGDVVRDHRRRLGLSQADLAAATGIATRSIRNLESGRVDHPRQSTVRLLADAFGLTGADRVGFVGTAAAPSQLPRPPAAFAGRAGTLDRLRTLLTTDAVAVITGAGGVGKTTLAVRLAHDIQERFPDGQLYVDLHGFGPADAALAPEDVLADFLVALGEPRDGVPGATAGRIALYRSRLAGRRVLVVLDNARDAAQVRPLLPAGDGCRAIVTSRDRLTGLVATEAATPVPLDVLSPDDARELLSRRLGAGRLAVEPGAVAHIVERCDRLPLALAVVAARARAEPGTALADLAEELRDPLDALDAGDAAANVRSVLFWSYRSLPQAARSVFQMIGLHPGASVDVYALANMAGMSAAETRRALGELARLHLVQPRPGHRFGMHDLLRTYAAETAREALSPTQVDAAVDRLLDFYQHTVTVTYGDYFIGRVETRRGCAPPRVPVPESTPAVVWAQAERANLVATITYAAGHGRFRYAHVTAAPFSAWLNTRGLSADCLAVTAAAVQAARADGDVLAQAIAIGDLAGTLMRFGRYAETLERGEESLRLLRAAGATRDEARMLGNLAEVYFVVGDVRRARQSAEEALRLADVLQDSFMEALARMRLAVQHRERGDLDGALTHARTALEVFTPHTVEQVRAELFMVRGTVHLRRGELGLARSDLLRAQSRLRAAGQLGGTLGWTLMYLARLTRLEGAPHAAAPHLGAALEVAGSVDDPELRAAVLTERALQRHETGETEAGIADAEMALAIATSVGHPRQQMLAHRALGEMHASGRLRGVHLAAARELTSALGARLVPARTPDQRNRQNGWPTGSR</sequence>
<dbReference type="PRINTS" id="PR00364">
    <property type="entry name" value="DISEASERSIST"/>
</dbReference>
<dbReference type="RefSeq" id="WP_189080930.1">
    <property type="nucleotide sequence ID" value="NZ_BMMX01000020.1"/>
</dbReference>
<evidence type="ECO:0000313" key="4">
    <source>
        <dbReference type="Proteomes" id="UP000656042"/>
    </source>
</evidence>
<dbReference type="Pfam" id="PF13424">
    <property type="entry name" value="TPR_12"/>
    <property type="match status" value="1"/>
</dbReference>
<dbReference type="Pfam" id="PF13560">
    <property type="entry name" value="HTH_31"/>
    <property type="match status" value="1"/>
</dbReference>
<dbReference type="Pfam" id="PF00931">
    <property type="entry name" value="NB-ARC"/>
    <property type="match status" value="1"/>
</dbReference>
<dbReference type="EMBL" id="BMMX01000020">
    <property type="protein sequence ID" value="GGL02670.1"/>
    <property type="molecule type" value="Genomic_DNA"/>
</dbReference>
<evidence type="ECO:0000259" key="2">
    <source>
        <dbReference type="PROSITE" id="PS50943"/>
    </source>
</evidence>
<dbReference type="PANTHER" id="PTHR47691">
    <property type="entry name" value="REGULATOR-RELATED"/>
    <property type="match status" value="1"/>
</dbReference>
<dbReference type="InterPro" id="IPR001387">
    <property type="entry name" value="Cro/C1-type_HTH"/>
</dbReference>
<proteinExistence type="predicted"/>
<dbReference type="SMART" id="SM00028">
    <property type="entry name" value="TPR"/>
    <property type="match status" value="4"/>
</dbReference>
<organism evidence="3 4">
    <name type="scientific">Mangrovihabitans endophyticus</name>
    <dbReference type="NCBI Taxonomy" id="1751298"/>
    <lineage>
        <taxon>Bacteria</taxon>
        <taxon>Bacillati</taxon>
        <taxon>Actinomycetota</taxon>
        <taxon>Actinomycetes</taxon>
        <taxon>Micromonosporales</taxon>
        <taxon>Micromonosporaceae</taxon>
        <taxon>Mangrovihabitans</taxon>
    </lineage>
</organism>